<keyword evidence="9 12" id="KW-1133">Transmembrane helix</keyword>
<dbReference type="Gene3D" id="6.10.340.10">
    <property type="match status" value="1"/>
</dbReference>
<dbReference type="InterPro" id="IPR003660">
    <property type="entry name" value="HAMP_dom"/>
</dbReference>
<dbReference type="SUPFAM" id="SSF158472">
    <property type="entry name" value="HAMP domain-like"/>
    <property type="match status" value="1"/>
</dbReference>
<dbReference type="GO" id="GO:0005886">
    <property type="term" value="C:plasma membrane"/>
    <property type="evidence" value="ECO:0007669"/>
    <property type="project" value="UniProtKB-SubCell"/>
</dbReference>
<comment type="caution">
    <text evidence="14">The sequence shown here is derived from an EMBL/GenBank/DDBJ whole genome shotgun (WGS) entry which is preliminary data.</text>
</comment>
<keyword evidence="2" id="KW-1003">Cell membrane</keyword>
<accession>A0A412CBA6</accession>
<evidence type="ECO:0000256" key="3">
    <source>
        <dbReference type="ARBA" id="ARBA00022553"/>
    </source>
</evidence>
<dbReference type="Pfam" id="PF06580">
    <property type="entry name" value="His_kinase"/>
    <property type="match status" value="1"/>
</dbReference>
<dbReference type="CDD" id="cd06225">
    <property type="entry name" value="HAMP"/>
    <property type="match status" value="1"/>
</dbReference>
<dbReference type="PANTHER" id="PTHR34220:SF11">
    <property type="entry name" value="SENSOR PROTEIN KINASE HPTS"/>
    <property type="match status" value="1"/>
</dbReference>
<comment type="subcellular location">
    <subcellularLocation>
        <location evidence="1">Cell membrane</location>
        <topology evidence="1">Multi-pass membrane protein</topology>
    </subcellularLocation>
</comment>
<keyword evidence="8" id="KW-0067">ATP-binding</keyword>
<feature type="transmembrane region" description="Helical" evidence="12">
    <location>
        <begin position="309"/>
        <end position="331"/>
    </location>
</feature>
<dbReference type="Proteomes" id="UP000286137">
    <property type="component" value="Unassembled WGS sequence"/>
</dbReference>
<dbReference type="GO" id="GO:0000155">
    <property type="term" value="F:phosphorelay sensor kinase activity"/>
    <property type="evidence" value="ECO:0007669"/>
    <property type="project" value="InterPro"/>
</dbReference>
<evidence type="ECO:0000256" key="4">
    <source>
        <dbReference type="ARBA" id="ARBA00022679"/>
    </source>
</evidence>
<dbReference type="InterPro" id="IPR050640">
    <property type="entry name" value="Bact_2-comp_sensor_kinase"/>
</dbReference>
<dbReference type="InterPro" id="IPR010559">
    <property type="entry name" value="Sig_transdc_His_kin_internal"/>
</dbReference>
<keyword evidence="4" id="KW-0808">Transferase</keyword>
<dbReference type="Pfam" id="PF00672">
    <property type="entry name" value="HAMP"/>
    <property type="match status" value="1"/>
</dbReference>
<keyword evidence="11 12" id="KW-0472">Membrane</keyword>
<evidence type="ECO:0000256" key="7">
    <source>
        <dbReference type="ARBA" id="ARBA00022777"/>
    </source>
</evidence>
<evidence type="ECO:0000313" key="14">
    <source>
        <dbReference type="EMBL" id="RGQ71430.1"/>
    </source>
</evidence>
<dbReference type="EMBL" id="QRTJ01000001">
    <property type="protein sequence ID" value="RGQ71430.1"/>
    <property type="molecule type" value="Genomic_DNA"/>
</dbReference>
<keyword evidence="3" id="KW-0597">Phosphoprotein</keyword>
<organism evidence="14 15">
    <name type="scientific">Mediterraneibacter gnavus</name>
    <name type="common">Ruminococcus gnavus</name>
    <dbReference type="NCBI Taxonomy" id="33038"/>
    <lineage>
        <taxon>Bacteria</taxon>
        <taxon>Bacillati</taxon>
        <taxon>Bacillota</taxon>
        <taxon>Clostridia</taxon>
        <taxon>Lachnospirales</taxon>
        <taxon>Lachnospiraceae</taxon>
        <taxon>Mediterraneibacter</taxon>
    </lineage>
</organism>
<keyword evidence="7 14" id="KW-0418">Kinase</keyword>
<keyword evidence="10" id="KW-0902">Two-component regulatory system</keyword>
<dbReference type="PANTHER" id="PTHR34220">
    <property type="entry name" value="SENSOR HISTIDINE KINASE YPDA"/>
    <property type="match status" value="1"/>
</dbReference>
<protein>
    <submittedName>
        <fullName evidence="14">Sensor histidine kinase</fullName>
    </submittedName>
</protein>
<evidence type="ECO:0000256" key="11">
    <source>
        <dbReference type="ARBA" id="ARBA00023136"/>
    </source>
</evidence>
<evidence type="ECO:0000256" key="6">
    <source>
        <dbReference type="ARBA" id="ARBA00022741"/>
    </source>
</evidence>
<gene>
    <name evidence="14" type="ORF">DWY88_01025</name>
</gene>
<evidence type="ECO:0000256" key="12">
    <source>
        <dbReference type="SAM" id="Phobius"/>
    </source>
</evidence>
<feature type="domain" description="HAMP" evidence="13">
    <location>
        <begin position="332"/>
        <end position="386"/>
    </location>
</feature>
<evidence type="ECO:0000256" key="10">
    <source>
        <dbReference type="ARBA" id="ARBA00023012"/>
    </source>
</evidence>
<proteinExistence type="predicted"/>
<dbReference type="PROSITE" id="PS50885">
    <property type="entry name" value="HAMP"/>
    <property type="match status" value="1"/>
</dbReference>
<evidence type="ECO:0000256" key="1">
    <source>
        <dbReference type="ARBA" id="ARBA00004651"/>
    </source>
</evidence>
<dbReference type="AlphaFoldDB" id="A0A412CBA6"/>
<evidence type="ECO:0000256" key="9">
    <source>
        <dbReference type="ARBA" id="ARBA00022989"/>
    </source>
</evidence>
<keyword evidence="5 12" id="KW-0812">Transmembrane</keyword>
<evidence type="ECO:0000256" key="5">
    <source>
        <dbReference type="ARBA" id="ARBA00022692"/>
    </source>
</evidence>
<evidence type="ECO:0000259" key="13">
    <source>
        <dbReference type="PROSITE" id="PS50885"/>
    </source>
</evidence>
<feature type="transmembrane region" description="Helical" evidence="12">
    <location>
        <begin position="56"/>
        <end position="76"/>
    </location>
</feature>
<dbReference type="GO" id="GO:0005524">
    <property type="term" value="F:ATP binding"/>
    <property type="evidence" value="ECO:0007669"/>
    <property type="project" value="UniProtKB-KW"/>
</dbReference>
<keyword evidence="6" id="KW-0547">Nucleotide-binding</keyword>
<reference evidence="14 15" key="1">
    <citation type="submission" date="2018-08" db="EMBL/GenBank/DDBJ databases">
        <title>A genome reference for cultivated species of the human gut microbiota.</title>
        <authorList>
            <person name="Zou Y."/>
            <person name="Xue W."/>
            <person name="Luo G."/>
        </authorList>
    </citation>
    <scope>NUCLEOTIDE SEQUENCE [LARGE SCALE GENOMIC DNA]</scope>
    <source>
        <strain evidence="14 15">AF27-4BH</strain>
    </source>
</reference>
<dbReference type="SMART" id="SM00304">
    <property type="entry name" value="HAMP"/>
    <property type="match status" value="1"/>
</dbReference>
<sequence length="606" mass="70675">MSCRHWTTVQNRRKNDKRAFFCALFSCYNERAKKQGDEKVKKNKAKRLYHKLFWTYTALACLIVGILGVYFMTVMVKNTVSTRQEECRHLGEEVAEYIEEQETQADYLFTQLYRGTHELSDLLAFLTMEPDAYRAYVLDYFSESNGRSYNGIEKFVSNAFEAYPELEQVEFLSYSTKKQFLFLSQEVVYPYRDGEARLREIQEGTWKKKEGELTYIKEIINPSTMKQEGCMIFTFSVKQHLQKISESRSWADLLVMEEDGETVYSSFEQKEDKWRQEQSDELVKEAAGKYQVCVLMDQEMLLQRLFPKILAIVAVAILVLGTSILCIAVYIRRLTGRVDVILNGMEEVETGNLQVRLDINRSGGDELDTIADHFNDMCAKLEEYIQKSYTAEIEKKNAQMQALQSQINPHFLYNTLEAIRMRAICNNDREVGKMLYSMSVLFRSQLKENDWITVGQELDYCKQYLELFECRFQGIFQYEIDCPVELLGTKVIKFILQPLVENYFIHGIRRQENDNLIRIQAKEQDGYLFFSILDNGLGMEMDAIEEKNRELQDCGLQEKEKTAIGLANVNRRIRAVYGENCGISLKKNSIQGLEIIVKVQMEKDEQ</sequence>
<evidence type="ECO:0000256" key="8">
    <source>
        <dbReference type="ARBA" id="ARBA00022840"/>
    </source>
</evidence>
<evidence type="ECO:0000313" key="15">
    <source>
        <dbReference type="Proteomes" id="UP000286137"/>
    </source>
</evidence>
<dbReference type="InterPro" id="IPR036890">
    <property type="entry name" value="HATPase_C_sf"/>
</dbReference>
<evidence type="ECO:0000256" key="2">
    <source>
        <dbReference type="ARBA" id="ARBA00022475"/>
    </source>
</evidence>
<dbReference type="Gene3D" id="3.30.565.10">
    <property type="entry name" value="Histidine kinase-like ATPase, C-terminal domain"/>
    <property type="match status" value="1"/>
</dbReference>
<dbReference type="SUPFAM" id="SSF55874">
    <property type="entry name" value="ATPase domain of HSP90 chaperone/DNA topoisomerase II/histidine kinase"/>
    <property type="match status" value="1"/>
</dbReference>
<name>A0A412CBA6_MEDGN</name>